<dbReference type="SUPFAM" id="SSF52029">
    <property type="entry name" value="GroEL apical domain-like"/>
    <property type="match status" value="1"/>
</dbReference>
<dbReference type="FunFam" id="3.50.7.10:FF:000001">
    <property type="entry name" value="60 kDa chaperonin"/>
    <property type="match status" value="1"/>
</dbReference>
<proteinExistence type="inferred from homology"/>
<dbReference type="EMBL" id="JAMWBK010000005">
    <property type="protein sequence ID" value="KAJ8904719.1"/>
    <property type="molecule type" value="Genomic_DNA"/>
</dbReference>
<dbReference type="PANTHER" id="PTHR45633">
    <property type="entry name" value="60 KDA HEAT SHOCK PROTEIN, MITOCHONDRIAL"/>
    <property type="match status" value="1"/>
</dbReference>
<dbReference type="Gene3D" id="3.50.7.10">
    <property type="entry name" value="GroEL"/>
    <property type="match status" value="1"/>
</dbReference>
<dbReference type="InterPro" id="IPR027410">
    <property type="entry name" value="TCP-1-like_intermed_sf"/>
</dbReference>
<dbReference type="GO" id="GO:0005524">
    <property type="term" value="F:ATP binding"/>
    <property type="evidence" value="ECO:0007669"/>
    <property type="project" value="InterPro"/>
</dbReference>
<dbReference type="AlphaFoldDB" id="A0AAV8URQ8"/>
<keyword evidence="5" id="KW-1185">Reference proteome</keyword>
<dbReference type="Gene3D" id="1.10.560.10">
    <property type="entry name" value="GroEL-like equatorial domain"/>
    <property type="match status" value="1"/>
</dbReference>
<dbReference type="CDD" id="cd03344">
    <property type="entry name" value="GroEL"/>
    <property type="match status" value="1"/>
</dbReference>
<dbReference type="NCBIfam" id="NF000592">
    <property type="entry name" value="PRK00013.1"/>
    <property type="match status" value="1"/>
</dbReference>
<evidence type="ECO:0000313" key="5">
    <source>
        <dbReference type="Proteomes" id="UP001157974"/>
    </source>
</evidence>
<dbReference type="SUPFAM" id="SSF54849">
    <property type="entry name" value="GroEL-intermediate domain like"/>
    <property type="match status" value="1"/>
</dbReference>
<dbReference type="InterPro" id="IPR027413">
    <property type="entry name" value="GROEL-like_equatorial_sf"/>
</dbReference>
<dbReference type="Pfam" id="PF00118">
    <property type="entry name" value="Cpn60_TCP1"/>
    <property type="match status" value="1"/>
</dbReference>
<dbReference type="GO" id="GO:0140662">
    <property type="term" value="F:ATP-dependent protein folding chaperone"/>
    <property type="evidence" value="ECO:0007669"/>
    <property type="project" value="InterPro"/>
</dbReference>
<sequence>MDPMLGFVGSGLALGLGRGRCGNMSDRRKGATISMNEGGKLVTYGDQARLKLVAGIDAVADAVKVTLGPRGRNVVLYREFGVPQVVNDGVTIAKDIDLADLEKNVGVNLVQQVASRTDIIAGDGTTSSTVLCQAMVKEGVRGINAGRNPVIMKRGIDFASKALIKEIMRLSRRITGIEDIRSVATISAGNDERLGNIIATAFEKAGPTGSTIVEESQGIEDEVWFTEGMEFERGYITPYFVTDQQMQTAVLEKPRVLITDRKISSITDIVKALEAVSKSKEPLLIIAEDVSAQALSTLVVNKMRGTLQCVAVKCPGFGEQRKAYLQDIASLTGAEFINSELGMDVEDFSIEQLGIADRVIVEKEQTTLIAAAENQAGIQQRIKAVQAEMAAGGSTFQYEQLQQRLARLSGGISRIKVGAATETELKDKKLRYEDALNSTKAAIELGVVPGGGTTILHAAKVLTAIHDALTDEDEQYGVLIVKRAMKAPVKQIALNAGVESEVVLNEVQKLEFGMGYNAKSDEYTNLFEDGVVDPTKVVCWGIEHASSIAGMVLTTECMVTELPEEEVEEEEFDDAPSYNPYW</sequence>
<evidence type="ECO:0000256" key="3">
    <source>
        <dbReference type="RuleBase" id="RU000418"/>
    </source>
</evidence>
<dbReference type="InterPro" id="IPR027409">
    <property type="entry name" value="GroEL-like_apical_dom_sf"/>
</dbReference>
<comment type="caution">
    <text evidence="4">The sequence shown here is derived from an EMBL/GenBank/DDBJ whole genome shotgun (WGS) entry which is preliminary data.</text>
</comment>
<gene>
    <name evidence="4" type="ORF">NDN08_001237</name>
</gene>
<evidence type="ECO:0000256" key="2">
    <source>
        <dbReference type="ARBA" id="ARBA00023186"/>
    </source>
</evidence>
<organism evidence="4 5">
    <name type="scientific">Rhodosorus marinus</name>
    <dbReference type="NCBI Taxonomy" id="101924"/>
    <lineage>
        <taxon>Eukaryota</taxon>
        <taxon>Rhodophyta</taxon>
        <taxon>Stylonematophyceae</taxon>
        <taxon>Stylonematales</taxon>
        <taxon>Stylonemataceae</taxon>
        <taxon>Rhodosorus</taxon>
    </lineage>
</organism>
<reference evidence="4 5" key="1">
    <citation type="journal article" date="2023" name="Nat. Commun.">
        <title>Origin of minicircular mitochondrial genomes in red algae.</title>
        <authorList>
            <person name="Lee Y."/>
            <person name="Cho C.H."/>
            <person name="Lee Y.M."/>
            <person name="Park S.I."/>
            <person name="Yang J.H."/>
            <person name="West J.A."/>
            <person name="Bhattacharya D."/>
            <person name="Yoon H.S."/>
        </authorList>
    </citation>
    <scope>NUCLEOTIDE SEQUENCE [LARGE SCALE GENOMIC DNA]</scope>
    <source>
        <strain evidence="4 5">CCMP1338</strain>
        <tissue evidence="4">Whole cell</tissue>
    </source>
</reference>
<dbReference type="PRINTS" id="PR00298">
    <property type="entry name" value="CHAPERONIN60"/>
</dbReference>
<dbReference type="NCBIfam" id="NF009489">
    <property type="entry name" value="PRK12851.1"/>
    <property type="match status" value="1"/>
</dbReference>
<dbReference type="NCBIfam" id="TIGR02348">
    <property type="entry name" value="GroEL"/>
    <property type="match status" value="1"/>
</dbReference>
<accession>A0AAV8URQ8</accession>
<dbReference type="GO" id="GO:0042026">
    <property type="term" value="P:protein refolding"/>
    <property type="evidence" value="ECO:0007669"/>
    <property type="project" value="InterPro"/>
</dbReference>
<evidence type="ECO:0000313" key="4">
    <source>
        <dbReference type="EMBL" id="KAJ8904719.1"/>
    </source>
</evidence>
<dbReference type="NCBIfam" id="NF009488">
    <property type="entry name" value="PRK12850.1"/>
    <property type="match status" value="1"/>
</dbReference>
<dbReference type="SUPFAM" id="SSF48592">
    <property type="entry name" value="GroEL equatorial domain-like"/>
    <property type="match status" value="1"/>
</dbReference>
<protein>
    <submittedName>
        <fullName evidence="4">Uncharacterized protein</fullName>
    </submittedName>
</protein>
<dbReference type="InterPro" id="IPR001844">
    <property type="entry name" value="Cpn60/GroEL"/>
</dbReference>
<dbReference type="Gene3D" id="3.30.260.10">
    <property type="entry name" value="TCP-1-like chaperonin intermediate domain"/>
    <property type="match status" value="1"/>
</dbReference>
<dbReference type="NCBIfam" id="NF009487">
    <property type="entry name" value="PRK12849.1"/>
    <property type="match status" value="1"/>
</dbReference>
<dbReference type="Proteomes" id="UP001157974">
    <property type="component" value="Unassembled WGS sequence"/>
</dbReference>
<keyword evidence="2" id="KW-0143">Chaperone</keyword>
<comment type="similarity">
    <text evidence="1 3">Belongs to the chaperonin (HSP60) family.</text>
</comment>
<evidence type="ECO:0000256" key="1">
    <source>
        <dbReference type="ARBA" id="ARBA00006607"/>
    </source>
</evidence>
<name>A0AAV8URQ8_9RHOD</name>
<dbReference type="InterPro" id="IPR002423">
    <property type="entry name" value="Cpn60/GroEL/TCP-1"/>
</dbReference>